<dbReference type="FunFam" id="1.10.10.440:FF:000002">
    <property type="entry name" value="pre-mRNA-processing factor 40 homolog A isoform X1"/>
    <property type="match status" value="1"/>
</dbReference>
<feature type="coiled-coil region" evidence="7">
    <location>
        <begin position="472"/>
        <end position="510"/>
    </location>
</feature>
<comment type="caution">
    <text evidence="11">The sequence shown here is derived from an EMBL/GenBank/DDBJ whole genome shotgun (WGS) entry which is preliminary data.</text>
</comment>
<dbReference type="Pfam" id="PF00397">
    <property type="entry name" value="WW"/>
    <property type="match status" value="2"/>
</dbReference>
<keyword evidence="12" id="KW-1185">Reference proteome</keyword>
<dbReference type="Proteomes" id="UP000789390">
    <property type="component" value="Unassembled WGS sequence"/>
</dbReference>
<reference evidence="11" key="1">
    <citation type="submission" date="2021-11" db="EMBL/GenBank/DDBJ databases">
        <authorList>
            <person name="Schell T."/>
        </authorList>
    </citation>
    <scope>NUCLEOTIDE SEQUENCE</scope>
    <source>
        <strain evidence="11">M5</strain>
    </source>
</reference>
<dbReference type="PROSITE" id="PS51676">
    <property type="entry name" value="FF"/>
    <property type="match status" value="3"/>
</dbReference>
<dbReference type="Gene3D" id="1.10.10.440">
    <property type="entry name" value="FF domain"/>
    <property type="match status" value="4"/>
</dbReference>
<feature type="compositionally biased region" description="Basic residues" evidence="8">
    <location>
        <begin position="737"/>
        <end position="747"/>
    </location>
</feature>
<dbReference type="Pfam" id="PF01846">
    <property type="entry name" value="FF"/>
    <property type="match status" value="3"/>
</dbReference>
<dbReference type="CDD" id="cd00201">
    <property type="entry name" value="WW"/>
    <property type="match status" value="2"/>
</dbReference>
<evidence type="ECO:0000313" key="11">
    <source>
        <dbReference type="EMBL" id="CAH0105393.1"/>
    </source>
</evidence>
<dbReference type="FunFam" id="1.10.10.440:FF:000016">
    <property type="entry name" value="pre-mRNA-processing factor 40 homolog B isoform X1"/>
    <property type="match status" value="1"/>
</dbReference>
<dbReference type="Gene3D" id="2.20.70.10">
    <property type="match status" value="2"/>
</dbReference>
<feature type="compositionally biased region" description="Basic residues" evidence="8">
    <location>
        <begin position="705"/>
        <end position="725"/>
    </location>
</feature>
<evidence type="ECO:0000256" key="5">
    <source>
        <dbReference type="ARBA" id="ARBA00075613"/>
    </source>
</evidence>
<comment type="subunit">
    <text evidence="3">Interacts with the N-terminus of HD.</text>
</comment>
<evidence type="ECO:0000256" key="2">
    <source>
        <dbReference type="ARBA" id="ARBA00058987"/>
    </source>
</evidence>
<dbReference type="PROSITE" id="PS50020">
    <property type="entry name" value="WW_DOMAIN_2"/>
    <property type="match status" value="2"/>
</dbReference>
<evidence type="ECO:0000313" key="12">
    <source>
        <dbReference type="Proteomes" id="UP000789390"/>
    </source>
</evidence>
<feature type="compositionally biased region" description="Basic and acidic residues" evidence="8">
    <location>
        <begin position="790"/>
        <end position="819"/>
    </location>
</feature>
<dbReference type="FunFam" id="1.10.10.440:FF:000003">
    <property type="entry name" value="Pre-mRNA processing factor 40 homolog A"/>
    <property type="match status" value="1"/>
</dbReference>
<dbReference type="InterPro" id="IPR001202">
    <property type="entry name" value="WW_dom"/>
</dbReference>
<protein>
    <recommendedName>
        <fullName evidence="4">Pre-mRNA-processing factor 40 homolog B</fullName>
    </recommendedName>
    <alternativeName>
        <fullName evidence="5">Huntingtin yeast partner C</fullName>
    </alternativeName>
    <alternativeName>
        <fullName evidence="6">Huntingtin-interacting protein C</fullName>
    </alternativeName>
</protein>
<organism evidence="11 12">
    <name type="scientific">Daphnia galeata</name>
    <dbReference type="NCBI Taxonomy" id="27404"/>
    <lineage>
        <taxon>Eukaryota</taxon>
        <taxon>Metazoa</taxon>
        <taxon>Ecdysozoa</taxon>
        <taxon>Arthropoda</taxon>
        <taxon>Crustacea</taxon>
        <taxon>Branchiopoda</taxon>
        <taxon>Diplostraca</taxon>
        <taxon>Cladocera</taxon>
        <taxon>Anomopoda</taxon>
        <taxon>Daphniidae</taxon>
        <taxon>Daphnia</taxon>
    </lineage>
</organism>
<dbReference type="InterPro" id="IPR002713">
    <property type="entry name" value="FF_domain"/>
</dbReference>
<feature type="region of interest" description="Disordered" evidence="8">
    <location>
        <begin position="699"/>
        <end position="826"/>
    </location>
</feature>
<dbReference type="SMART" id="SM00456">
    <property type="entry name" value="WW"/>
    <property type="match status" value="2"/>
</dbReference>
<dbReference type="InterPro" id="IPR036517">
    <property type="entry name" value="FF_domain_sf"/>
</dbReference>
<evidence type="ECO:0000256" key="7">
    <source>
        <dbReference type="SAM" id="Coils"/>
    </source>
</evidence>
<evidence type="ECO:0000259" key="9">
    <source>
        <dbReference type="PROSITE" id="PS50020"/>
    </source>
</evidence>
<evidence type="ECO:0000256" key="4">
    <source>
        <dbReference type="ARBA" id="ARBA00072039"/>
    </source>
</evidence>
<dbReference type="FunFam" id="1.10.10.440:FF:000015">
    <property type="entry name" value="pre-mRNA-processing factor 40 homolog B isoform X2"/>
    <property type="match status" value="1"/>
</dbReference>
<dbReference type="FunFam" id="2.20.70.10:FF:000050">
    <property type="entry name" value="pre-mRNA-processing factor 40 homolog B isoform X1"/>
    <property type="match status" value="1"/>
</dbReference>
<evidence type="ECO:0000256" key="3">
    <source>
        <dbReference type="ARBA" id="ARBA00063790"/>
    </source>
</evidence>
<feature type="domain" description="FF" evidence="10">
    <location>
        <begin position="272"/>
        <end position="326"/>
    </location>
</feature>
<name>A0A8J2WNB9_9CRUS</name>
<feature type="compositionally biased region" description="Low complexity" evidence="8">
    <location>
        <begin position="252"/>
        <end position="265"/>
    </location>
</feature>
<feature type="domain" description="FF" evidence="10">
    <location>
        <begin position="643"/>
        <end position="698"/>
    </location>
</feature>
<evidence type="ECO:0000259" key="10">
    <source>
        <dbReference type="PROSITE" id="PS51676"/>
    </source>
</evidence>
<sequence>MSGSGPTSSSMSAPVVPSGSFTSALPPYGIPPPGFIPPAPGIPPPFGVAIPSMAPPSVFGVPPFGASSVPPSGFFPHGISAQGTIENNENKRTWTEHKAPDGRTYYYNNLTKQSLWDKPDELKTAAEIMLSQCPWKEYKTDDGKIYYHNVSTKESSWTIPPELGELKSKIATEESNKTIIANGQAGNEVLSSTVQQSAAALTVSQSVATPVTDSLPTTTRAPISALDQAMAATLAAITVPSPQTEDSMDAKPSPSSDSRTSTPEPKTIFKDKREALEAFKELLREKNVPSNASWDQALKYIQRDPRLAALGKLTERKQAFHAYKIQKQKEEKEEQRLKAKKAKEDLEAFLLVDSSISSNTKYFRCEEIYGGLEVSPLFLFILENHHGSLALTFSQVWKNVPEGERRDIYEDAIFHLSKREKDEEKTLRKRNMKNLTRVLDSITDITHRTAWTEAQQLLLDNPSFAEDTDLLAMDKEDALVVFEQHIRELEHEEEEERERGKRRIKRLQRKNRDSFLNLLDELHENGKLTSMSLWVELYPIISTDLRFSAMLGQPGSNPLDLFKFYIEDLKSRFHDEKKIIKEILKQKSFEVDVKTTFEDFATVVCEDKRSVILDGGNVKLTYNALLEKAEVREKERLKEENRRSKKLESGFRNLLRAKELDHLVSWEDSKSRLEGDPAFESIADESDRIRIFKEYQRDMEETCGHHHSRSKKNKKKEKKQKRRSSSSRSPSTTRSGSRSKSRSKSPSRSKSDENEVKLVGEEVPSNHKKSKKKKTKKKKERSRSPSSDSEENRTKEKKKDKEKKVRSDNGHDKKNKEDGEWSEDELERRRRLLLEQLAEEHQ</sequence>
<dbReference type="OrthoDB" id="187617at2759"/>
<feature type="domain" description="WW" evidence="9">
    <location>
        <begin position="94"/>
        <end position="121"/>
    </location>
</feature>
<dbReference type="SUPFAM" id="SSF81698">
    <property type="entry name" value="FF domain"/>
    <property type="match status" value="4"/>
</dbReference>
<feature type="coiled-coil region" evidence="7">
    <location>
        <begin position="320"/>
        <end position="349"/>
    </location>
</feature>
<evidence type="ECO:0000256" key="1">
    <source>
        <dbReference type="ARBA" id="ARBA00022737"/>
    </source>
</evidence>
<dbReference type="AlphaFoldDB" id="A0A8J2WNB9"/>
<keyword evidence="1" id="KW-0677">Repeat</keyword>
<dbReference type="PANTHER" id="PTHR11864:SF0">
    <property type="entry name" value="PRP40 PRE-MRNA PROCESSING FACTOR 40 HOMOLOG A (YEAST)"/>
    <property type="match status" value="1"/>
</dbReference>
<feature type="compositionally biased region" description="Low complexity" evidence="8">
    <location>
        <begin position="726"/>
        <end position="736"/>
    </location>
</feature>
<feature type="compositionally biased region" description="Basic and acidic residues" evidence="8">
    <location>
        <begin position="749"/>
        <end position="760"/>
    </location>
</feature>
<gene>
    <name evidence="11" type="ORF">DGAL_LOCUS8413</name>
</gene>
<evidence type="ECO:0000256" key="8">
    <source>
        <dbReference type="SAM" id="MobiDB-lite"/>
    </source>
</evidence>
<feature type="region of interest" description="Disordered" evidence="8">
    <location>
        <begin position="239"/>
        <end position="267"/>
    </location>
</feature>
<proteinExistence type="predicted"/>
<keyword evidence="7" id="KW-0175">Coiled coil</keyword>
<dbReference type="InterPro" id="IPR036020">
    <property type="entry name" value="WW_dom_sf"/>
</dbReference>
<dbReference type="Pfam" id="PF25432">
    <property type="entry name" value="FF_PRPF40A"/>
    <property type="match status" value="1"/>
</dbReference>
<dbReference type="SMART" id="SM00441">
    <property type="entry name" value="FF"/>
    <property type="match status" value="4"/>
</dbReference>
<feature type="domain" description="WW" evidence="9">
    <location>
        <begin position="134"/>
        <end position="162"/>
    </location>
</feature>
<dbReference type="InterPro" id="IPR039726">
    <property type="entry name" value="Prp40-like"/>
</dbReference>
<dbReference type="GO" id="GO:0045292">
    <property type="term" value="P:mRNA cis splicing, via spliceosome"/>
    <property type="evidence" value="ECO:0007669"/>
    <property type="project" value="InterPro"/>
</dbReference>
<dbReference type="SUPFAM" id="SSF51045">
    <property type="entry name" value="WW domain"/>
    <property type="match status" value="2"/>
</dbReference>
<dbReference type="GO" id="GO:0003723">
    <property type="term" value="F:RNA binding"/>
    <property type="evidence" value="ECO:0007669"/>
    <property type="project" value="TreeGrafter"/>
</dbReference>
<comment type="function">
    <text evidence="2">May be involved in pre-mRNA splicing.</text>
</comment>
<accession>A0A8J2WNB9</accession>
<dbReference type="EMBL" id="CAKKLH010000181">
    <property type="protein sequence ID" value="CAH0105393.1"/>
    <property type="molecule type" value="Genomic_DNA"/>
</dbReference>
<feature type="compositionally biased region" description="Basic residues" evidence="8">
    <location>
        <begin position="766"/>
        <end position="781"/>
    </location>
</feature>
<feature type="domain" description="FF" evidence="10">
    <location>
        <begin position="508"/>
        <end position="568"/>
    </location>
</feature>
<dbReference type="PANTHER" id="PTHR11864">
    <property type="entry name" value="PRE-MRNA-PROCESSING PROTEIN PRP40"/>
    <property type="match status" value="1"/>
</dbReference>
<dbReference type="GO" id="GO:0071004">
    <property type="term" value="C:U2-type prespliceosome"/>
    <property type="evidence" value="ECO:0007669"/>
    <property type="project" value="TreeGrafter"/>
</dbReference>
<dbReference type="GO" id="GO:0005685">
    <property type="term" value="C:U1 snRNP"/>
    <property type="evidence" value="ECO:0007669"/>
    <property type="project" value="TreeGrafter"/>
</dbReference>
<evidence type="ECO:0000256" key="6">
    <source>
        <dbReference type="ARBA" id="ARBA00080326"/>
    </source>
</evidence>
<dbReference type="PROSITE" id="PS01159">
    <property type="entry name" value="WW_DOMAIN_1"/>
    <property type="match status" value="1"/>
</dbReference>